<dbReference type="Proteomes" id="UP000887561">
    <property type="component" value="Unplaced"/>
</dbReference>
<accession>A0A915LUK2</accession>
<evidence type="ECO:0000313" key="2">
    <source>
        <dbReference type="Proteomes" id="UP000887561"/>
    </source>
</evidence>
<proteinExistence type="predicted"/>
<protein>
    <submittedName>
        <fullName evidence="3">Uncharacterized protein</fullName>
    </submittedName>
</protein>
<feature type="region of interest" description="Disordered" evidence="1">
    <location>
        <begin position="110"/>
        <end position="158"/>
    </location>
</feature>
<sequence>MLESTDEEFSWEDEDSTNNYDSESGVELARSNNLQNSTSLKKKNEHEGIKMNIAEVAAGIKELKAFRNGEGTHKNVELHGSKRLENSGSQKDQKSLKALRSFDSIKAYLSPSKSQKGLAGESQNSPKMKGSSTGSPTNSEPRIQHSGSQNGKSEHEKRKIEEINDAIEKFEEYLTAKKNFDIYKDIKNRNEKLPSKHKINYMPEWDQNKTCKTIRGMIDESEYGEDEEKTSQLIEYLNKMIATPQIMEASDIKTSIGIVGKNRGNMTQSIYDEAYIKSVLHDIQVRDHKNIGEKGDKEEFGEKKKVEETKIDDKTLEELLNEKVQETYGEELPMEDHERWNHMLDICIKYRNVKKLLEEPLKKNLETLLNFIEYYNNIVNEFANFIETEVKTKLPDITQYKKLRLYRGMNDAVEMLYKNSYRLALSSEKTLKGFGDNYEKVEQLKIEIDKRIASISTLIQKGVALALEGLQRGAAALAALERLQIPTLPVGFFRPSKSKLIRI</sequence>
<feature type="compositionally biased region" description="Polar residues" evidence="1">
    <location>
        <begin position="30"/>
        <end position="39"/>
    </location>
</feature>
<reference evidence="3" key="1">
    <citation type="submission" date="2022-11" db="UniProtKB">
        <authorList>
            <consortium name="WormBaseParasite"/>
        </authorList>
    </citation>
    <scope>IDENTIFICATION</scope>
</reference>
<feature type="compositionally biased region" description="Acidic residues" evidence="1">
    <location>
        <begin position="1"/>
        <end position="16"/>
    </location>
</feature>
<organism evidence="2 3">
    <name type="scientific">Meloidogyne javanica</name>
    <name type="common">Root-knot nematode worm</name>
    <dbReference type="NCBI Taxonomy" id="6303"/>
    <lineage>
        <taxon>Eukaryota</taxon>
        <taxon>Metazoa</taxon>
        <taxon>Ecdysozoa</taxon>
        <taxon>Nematoda</taxon>
        <taxon>Chromadorea</taxon>
        <taxon>Rhabditida</taxon>
        <taxon>Tylenchina</taxon>
        <taxon>Tylenchomorpha</taxon>
        <taxon>Tylenchoidea</taxon>
        <taxon>Meloidogynidae</taxon>
        <taxon>Meloidogyninae</taxon>
        <taxon>Meloidogyne</taxon>
        <taxon>Meloidogyne incognita group</taxon>
    </lineage>
</organism>
<feature type="region of interest" description="Disordered" evidence="1">
    <location>
        <begin position="68"/>
        <end position="94"/>
    </location>
</feature>
<keyword evidence="2" id="KW-1185">Reference proteome</keyword>
<evidence type="ECO:0000313" key="3">
    <source>
        <dbReference type="WBParaSite" id="scaffold16898_cov268.g18425"/>
    </source>
</evidence>
<dbReference type="AlphaFoldDB" id="A0A915LUK2"/>
<feature type="compositionally biased region" description="Polar residues" evidence="1">
    <location>
        <begin position="111"/>
        <end position="151"/>
    </location>
</feature>
<evidence type="ECO:0000256" key="1">
    <source>
        <dbReference type="SAM" id="MobiDB-lite"/>
    </source>
</evidence>
<dbReference type="WBParaSite" id="scaffold16898_cov268.g18425">
    <property type="protein sequence ID" value="scaffold16898_cov268.g18425"/>
    <property type="gene ID" value="scaffold16898_cov268.g18425"/>
</dbReference>
<name>A0A915LUK2_MELJA</name>
<feature type="region of interest" description="Disordered" evidence="1">
    <location>
        <begin position="1"/>
        <end position="48"/>
    </location>
</feature>